<keyword evidence="4" id="KW-1185">Reference proteome</keyword>
<proteinExistence type="predicted"/>
<dbReference type="RefSeq" id="XP_019010386.1">
    <property type="nucleotide sequence ID" value="XM_019156584.1"/>
</dbReference>
<reference evidence="3" key="4">
    <citation type="submission" date="2024-02" db="EMBL/GenBank/DDBJ databases">
        <title>Comparative genomics of Cryptococcus and Kwoniella reveals pathogenesis evolution and contrasting modes of karyotype evolution via chromosome fusion or intercentromeric recombination.</title>
        <authorList>
            <person name="Coelho M.A."/>
            <person name="David-Palma M."/>
            <person name="Shea T."/>
            <person name="Bowers K."/>
            <person name="McGinley-Smith S."/>
            <person name="Mohammad A.W."/>
            <person name="Gnirke A."/>
            <person name="Yurkov A.M."/>
            <person name="Nowrousian M."/>
            <person name="Sun S."/>
            <person name="Cuomo C.A."/>
            <person name="Heitman J."/>
        </authorList>
    </citation>
    <scope>NUCLEOTIDE SEQUENCE</scope>
    <source>
        <strain evidence="3">CBS 10737</strain>
    </source>
</reference>
<gene>
    <name evidence="2" type="ORF">I206_04855</name>
    <name evidence="3" type="ORF">I206_106032</name>
</gene>
<dbReference type="Proteomes" id="UP000094020">
    <property type="component" value="Chromosome 8"/>
</dbReference>
<feature type="region of interest" description="Disordered" evidence="1">
    <location>
        <begin position="358"/>
        <end position="389"/>
    </location>
</feature>
<reference evidence="3" key="2">
    <citation type="submission" date="2013-07" db="EMBL/GenBank/DDBJ databases">
        <authorList>
            <consortium name="The Broad Institute Genome Sequencing Platform"/>
            <person name="Cuomo C."/>
            <person name="Litvintseva A."/>
            <person name="Chen Y."/>
            <person name="Heitman J."/>
            <person name="Sun S."/>
            <person name="Springer D."/>
            <person name="Dromer F."/>
            <person name="Young S.K."/>
            <person name="Zeng Q."/>
            <person name="Gargeya S."/>
            <person name="Fitzgerald M."/>
            <person name="Abouelleil A."/>
            <person name="Alvarado L."/>
            <person name="Berlin A.M."/>
            <person name="Chapman S.B."/>
            <person name="Dewar J."/>
            <person name="Goldberg J."/>
            <person name="Griggs A."/>
            <person name="Gujja S."/>
            <person name="Hansen M."/>
            <person name="Howarth C."/>
            <person name="Imamovic A."/>
            <person name="Larimer J."/>
            <person name="McCowan C."/>
            <person name="Murphy C."/>
            <person name="Pearson M."/>
            <person name="Priest M."/>
            <person name="Roberts A."/>
            <person name="Saif S."/>
            <person name="Shea T."/>
            <person name="Sykes S."/>
            <person name="Wortman J."/>
            <person name="Nusbaum C."/>
            <person name="Birren B."/>
        </authorList>
    </citation>
    <scope>NUCLEOTIDE SEQUENCE</scope>
    <source>
        <strain evidence="3">CBS 10737</strain>
    </source>
</reference>
<reference evidence="2" key="3">
    <citation type="submission" date="2016-07" db="EMBL/GenBank/DDBJ databases">
        <title>Evolution of pathogenesis and genome organization in the Tremellales.</title>
        <authorList>
            <person name="Cuomo C."/>
            <person name="Litvintseva A."/>
            <person name="Heitman J."/>
            <person name="Chen Y."/>
            <person name="Sun S."/>
            <person name="Springer D."/>
            <person name="Dromer F."/>
            <person name="Young S."/>
            <person name="Zeng Q."/>
            <person name="Chapman S."/>
            <person name="Gujja S."/>
            <person name="Saif S."/>
            <person name="Birren B."/>
        </authorList>
    </citation>
    <scope>NUCLEOTIDE SEQUENCE</scope>
    <source>
        <strain evidence="2">CBS 10737</strain>
    </source>
</reference>
<evidence type="ECO:0000256" key="1">
    <source>
        <dbReference type="SAM" id="MobiDB-lite"/>
    </source>
</evidence>
<dbReference type="KEGG" id="kpin:30173224"/>
<dbReference type="EMBL" id="CP144526">
    <property type="protein sequence ID" value="WWC72072.1"/>
    <property type="molecule type" value="Genomic_DNA"/>
</dbReference>
<reference evidence="2" key="1">
    <citation type="submission" date="2013-07" db="EMBL/GenBank/DDBJ databases">
        <title>The Genome Sequence of Cryptococcus pinus CBS10737.</title>
        <authorList>
            <consortium name="The Broad Institute Genome Sequencing Platform"/>
            <person name="Cuomo C."/>
            <person name="Litvintseva A."/>
            <person name="Chen Y."/>
            <person name="Heitman J."/>
            <person name="Sun S."/>
            <person name="Springer D."/>
            <person name="Dromer F."/>
            <person name="Young S.K."/>
            <person name="Zeng Q."/>
            <person name="Gargeya S."/>
            <person name="Fitzgerald M."/>
            <person name="Abouelleil A."/>
            <person name="Alvarado L."/>
            <person name="Berlin A.M."/>
            <person name="Chapman S.B."/>
            <person name="Dewar J."/>
            <person name="Goldberg J."/>
            <person name="Griggs A."/>
            <person name="Gujja S."/>
            <person name="Hansen M."/>
            <person name="Howarth C."/>
            <person name="Imamovic A."/>
            <person name="Larimer J."/>
            <person name="McCowan C."/>
            <person name="Murphy C."/>
            <person name="Pearson M."/>
            <person name="Priest M."/>
            <person name="Roberts A."/>
            <person name="Saif S."/>
            <person name="Shea T."/>
            <person name="Sykes S."/>
            <person name="Wortman J."/>
            <person name="Nusbaum C."/>
            <person name="Birren B."/>
        </authorList>
    </citation>
    <scope>NUCLEOTIDE SEQUENCE [LARGE SCALE GENOMIC DNA]</scope>
    <source>
        <strain evidence="2">CBS 10737</strain>
    </source>
</reference>
<dbReference type="AlphaFoldDB" id="A0A1B9I0W6"/>
<protein>
    <submittedName>
        <fullName evidence="2">Uncharacterized protein</fullName>
    </submittedName>
</protein>
<evidence type="ECO:0000313" key="3">
    <source>
        <dbReference type="EMBL" id="WWC72072.1"/>
    </source>
</evidence>
<evidence type="ECO:0000313" key="2">
    <source>
        <dbReference type="EMBL" id="OCF49167.1"/>
    </source>
</evidence>
<dbReference type="GeneID" id="30173224"/>
<name>A0A1B9I0W6_9TREE</name>
<accession>A0A1B9I0W6</accession>
<organism evidence="2">
    <name type="scientific">Kwoniella pini CBS 10737</name>
    <dbReference type="NCBI Taxonomy" id="1296096"/>
    <lineage>
        <taxon>Eukaryota</taxon>
        <taxon>Fungi</taxon>
        <taxon>Dikarya</taxon>
        <taxon>Basidiomycota</taxon>
        <taxon>Agaricomycotina</taxon>
        <taxon>Tremellomycetes</taxon>
        <taxon>Tremellales</taxon>
        <taxon>Cryptococcaceae</taxon>
        <taxon>Kwoniella</taxon>
    </lineage>
</organism>
<dbReference type="EMBL" id="KI894012">
    <property type="protein sequence ID" value="OCF49167.1"/>
    <property type="molecule type" value="Genomic_DNA"/>
</dbReference>
<sequence length="483" mass="55998">MSDITELSNPLTSVRFKSPGTEPGPCHFHTLTDEFIIEVGKCLLPNQTKSIPSCYPHFENYQHPFDLKLDYNDYLSFREACYKTSYLLKPIQKDLEIEIKSKASFQKWLHAPQDVLSGIIRLRLNVSLDPEDDLPQVSTELWDDFIILLQKLPNLLELYLTETPFCCHGSDGQKWLFEIPEETHILIETFAIEVKCRCCAEHLIKLTNLINIKHLKCTSDDSVNHENLIEPYDFLLSVPFLEDLETLYLKWWELDMFGDWSITTIRDVFPELKKLFFSTHSTEFPYTLCQRVKLEGVYEPNDDEDDDGWGFWVTQEEGTYLGLGSTLEEFAHEWSICSKMQEVDYGFLLDISQYTTDDTEYTPSRKRGGPPPEEEPLSPEQSDNKQKIHPDEYTRLYKEAIVAAAKAMEGSWLSLKKIHFWQDVTERQDCPTRDYIRWTANIASEGKISVTVDRPQRMDHDLTWSNDGTMPANVEGICDGRSP</sequence>
<dbReference type="OrthoDB" id="2563802at2759"/>
<evidence type="ECO:0000313" key="4">
    <source>
        <dbReference type="Proteomes" id="UP000094020"/>
    </source>
</evidence>